<evidence type="ECO:0000259" key="4">
    <source>
        <dbReference type="PROSITE" id="PS51294"/>
    </source>
</evidence>
<evidence type="ECO:0000259" key="3">
    <source>
        <dbReference type="PROSITE" id="PS50090"/>
    </source>
</evidence>
<dbReference type="InterPro" id="IPR056302">
    <property type="entry name" value="CHD1-2/Hrp3_HTH"/>
</dbReference>
<dbReference type="CDD" id="cd00167">
    <property type="entry name" value="SANT"/>
    <property type="match status" value="1"/>
</dbReference>
<feature type="compositionally biased region" description="Polar residues" evidence="2">
    <location>
        <begin position="433"/>
        <end position="446"/>
    </location>
</feature>
<feature type="domain" description="Myb-like" evidence="3">
    <location>
        <begin position="169"/>
        <end position="224"/>
    </location>
</feature>
<proteinExistence type="predicted"/>
<dbReference type="PROSITE" id="PS51294">
    <property type="entry name" value="HTH_MYB"/>
    <property type="match status" value="1"/>
</dbReference>
<feature type="compositionally biased region" description="Low complexity" evidence="2">
    <location>
        <begin position="145"/>
        <end position="162"/>
    </location>
</feature>
<feature type="compositionally biased region" description="Polar residues" evidence="2">
    <location>
        <begin position="71"/>
        <end position="88"/>
    </location>
</feature>
<comment type="caution">
    <text evidence="5">The sequence shown here is derived from an EMBL/GenBank/DDBJ whole genome shotgun (WGS) entry which is preliminary data.</text>
</comment>
<keyword evidence="6" id="KW-1185">Reference proteome</keyword>
<feature type="region of interest" description="Disordered" evidence="2">
    <location>
        <begin position="403"/>
        <end position="501"/>
    </location>
</feature>
<evidence type="ECO:0000313" key="6">
    <source>
        <dbReference type="Proteomes" id="UP001375240"/>
    </source>
</evidence>
<evidence type="ECO:0000256" key="1">
    <source>
        <dbReference type="ARBA" id="ARBA00023242"/>
    </source>
</evidence>
<dbReference type="SMART" id="SM00717">
    <property type="entry name" value="SANT"/>
    <property type="match status" value="2"/>
</dbReference>
<protein>
    <submittedName>
        <fullName evidence="5">Uncharacterized protein</fullName>
    </submittedName>
</protein>
<dbReference type="InterPro" id="IPR001005">
    <property type="entry name" value="SANT/Myb"/>
</dbReference>
<evidence type="ECO:0000256" key="2">
    <source>
        <dbReference type="SAM" id="MobiDB-lite"/>
    </source>
</evidence>
<reference evidence="5 6" key="1">
    <citation type="submission" date="2019-10" db="EMBL/GenBank/DDBJ databases">
        <authorList>
            <person name="Palmer J.M."/>
        </authorList>
    </citation>
    <scope>NUCLEOTIDE SEQUENCE [LARGE SCALE GENOMIC DNA]</scope>
    <source>
        <strain evidence="5 6">TWF696</strain>
    </source>
</reference>
<evidence type="ECO:0000313" key="5">
    <source>
        <dbReference type="EMBL" id="KAK6353372.1"/>
    </source>
</evidence>
<accession>A0AAV9V383</accession>
<dbReference type="PANTHER" id="PTHR46734">
    <property type="entry name" value="TELOMERIC REPEAT-BINDING FACTOR 1 TERF1"/>
    <property type="match status" value="1"/>
</dbReference>
<feature type="region of interest" description="Disordered" evidence="2">
    <location>
        <begin position="279"/>
        <end position="313"/>
    </location>
</feature>
<dbReference type="Gene3D" id="1.10.246.220">
    <property type="match status" value="1"/>
</dbReference>
<dbReference type="Pfam" id="PF23588">
    <property type="entry name" value="HTH_CHD1_Hrp3"/>
    <property type="match status" value="1"/>
</dbReference>
<feature type="region of interest" description="Disordered" evidence="2">
    <location>
        <begin position="239"/>
        <end position="262"/>
    </location>
</feature>
<dbReference type="InterPro" id="IPR052450">
    <property type="entry name" value="TRBD-Containing_Protein"/>
</dbReference>
<dbReference type="EMBL" id="JAVHNQ010000003">
    <property type="protein sequence ID" value="KAK6353372.1"/>
    <property type="molecule type" value="Genomic_DNA"/>
</dbReference>
<feature type="compositionally biased region" description="Low complexity" evidence="2">
    <location>
        <begin position="120"/>
        <end position="134"/>
    </location>
</feature>
<feature type="compositionally biased region" description="Basic residues" evidence="2">
    <location>
        <begin position="279"/>
        <end position="288"/>
    </location>
</feature>
<feature type="domain" description="HTH myb-type" evidence="4">
    <location>
        <begin position="169"/>
        <end position="228"/>
    </location>
</feature>
<dbReference type="Proteomes" id="UP001375240">
    <property type="component" value="Unassembled WGS sequence"/>
</dbReference>
<dbReference type="InterPro" id="IPR017930">
    <property type="entry name" value="Myb_dom"/>
</dbReference>
<dbReference type="AlphaFoldDB" id="A0AAV9V383"/>
<feature type="region of interest" description="Disordered" evidence="2">
    <location>
        <begin position="51"/>
        <end position="179"/>
    </location>
</feature>
<name>A0AAV9V383_9PEZI</name>
<dbReference type="CDD" id="cd11660">
    <property type="entry name" value="SANT_TRF"/>
    <property type="match status" value="1"/>
</dbReference>
<gene>
    <name evidence="5" type="ORF">TWF696_005340</name>
</gene>
<dbReference type="PANTHER" id="PTHR46734:SF1">
    <property type="entry name" value="TELOMERIC REPEAT-BINDING FACTOR 1"/>
    <property type="match status" value="1"/>
</dbReference>
<keyword evidence="1" id="KW-0539">Nucleus</keyword>
<organism evidence="5 6">
    <name type="scientific">Orbilia brochopaga</name>
    <dbReference type="NCBI Taxonomy" id="3140254"/>
    <lineage>
        <taxon>Eukaryota</taxon>
        <taxon>Fungi</taxon>
        <taxon>Dikarya</taxon>
        <taxon>Ascomycota</taxon>
        <taxon>Pezizomycotina</taxon>
        <taxon>Orbiliomycetes</taxon>
        <taxon>Orbiliales</taxon>
        <taxon>Orbiliaceae</taxon>
        <taxon>Orbilia</taxon>
    </lineage>
</organism>
<dbReference type="InterPro" id="IPR009057">
    <property type="entry name" value="Homeodomain-like_sf"/>
</dbReference>
<dbReference type="PROSITE" id="PS50090">
    <property type="entry name" value="MYB_LIKE"/>
    <property type="match status" value="1"/>
</dbReference>
<dbReference type="SUPFAM" id="SSF46689">
    <property type="entry name" value="Homeodomain-like"/>
    <property type="match status" value="1"/>
</dbReference>
<sequence length="630" mass="68163">MTDCDHGDLDELFDDTLLDEPEETDMDHLFDDAFLGESFLDEPLQAQANAKAQHSLTFPTPPASGVGSVLTFPTRSSQPPSQGGSLTFPTPAAHPLQPTIHHPLHLPAPPSSGHYIGSTPQLSFPSPPLSSAAQRPVIRNDPFLSAQSPSADGASPDSAASPNGQGTKRKNKPRVNWTDEESMRLLKGVEAYGIGSWAKIRADPRFNLEHRKGVDLKDRFRTIFPNEYRLHAQRTKSTKVVNGVAQSPSPDPPTYTYTDGTSADNPVILELDYEAAKLQKRRNRKRAERRNDGRIRITPPPRPDPEDPDLTTATGRRRVLRKNDVPWTPEEDADLVRAFNKYRRRFRLSAGDQRFAFYGRTILDIRNRFVGLYPELVPSLTAEELMENPLTTFEQGLINDFGTTGASQREVRKKKAASGPKRSENKSKASKRSAATCSTTAIQTEDPNFVIDGDYDAPEAADNNLPGQASTEEVLEIVSRSPELSRSASLGSPAPHHDAPLGIGRPALSLDVHSVPQYRTDGPQYASATSGTPALLNDSVNYLTASPTPVLPTPIETPYTLSGSRDASPTLLGPSTPGVPVGGCVDMGRPFDLPCAMVPPQGSPSPSTNYVSANPVDAIGNQLLGSPAAA</sequence>